<evidence type="ECO:0008006" key="3">
    <source>
        <dbReference type="Google" id="ProtNLM"/>
    </source>
</evidence>
<comment type="caution">
    <text evidence="1">The sequence shown here is derived from an EMBL/GenBank/DDBJ whole genome shotgun (WGS) entry which is preliminary data.</text>
</comment>
<sequence>MAHQIDTPFDLVRRLEQEAGTSNELLSDRDSGILRKLLRKANDELDILDQEVPGDPSPRRDLLLKRIKRYRVALAPLKALPPELLNYIFLFAVDRSISLPLRRHSSLVPWNISYVCSSWRQIALAEPRLWTDIAIDYSHKNHLRLNSIGNYIISRSRDFGISLLCTEDAPMVGGHAPEALVSQRELIAKYATRVIQLTMETSKASLVPYLATSPLQFSWLESLIVSIRGRYIFNDILTDRLITLFSNTPSLRKIKLYAFMQYRLLPDLFLVPWGQITDLLLRQVIMSHHTTLALLQQCTNLTNCTLTLGDNSDPVLENPPEDVNPITIPHLRSLTLQIDITKLAVHLMDSVTLPSLHALDVGPNPRRGLIPQALPQDAILSMLKRSRCKLATFTCRYRNEFDALLILRDMPDLRRFSLTARYLGDPVIGAMTRGEMLMKLEHIQCGLKSIHPFLDLLEYSWSRKSASKSMDAYKGLMSVNVWGYSLPDRAGAQERIDNLQSQIELEGRIVSITLADH</sequence>
<dbReference type="AlphaFoldDB" id="A0A9P5XUF3"/>
<dbReference type="OrthoDB" id="3221235at2759"/>
<evidence type="ECO:0000313" key="2">
    <source>
        <dbReference type="Proteomes" id="UP000807353"/>
    </source>
</evidence>
<reference evidence="1" key="1">
    <citation type="submission" date="2020-11" db="EMBL/GenBank/DDBJ databases">
        <authorList>
            <consortium name="DOE Joint Genome Institute"/>
            <person name="Ahrendt S."/>
            <person name="Riley R."/>
            <person name="Andreopoulos W."/>
            <person name="Labutti K."/>
            <person name="Pangilinan J."/>
            <person name="Ruiz-Duenas F.J."/>
            <person name="Barrasa J.M."/>
            <person name="Sanchez-Garcia M."/>
            <person name="Camarero S."/>
            <person name="Miyauchi S."/>
            <person name="Serrano A."/>
            <person name="Linde D."/>
            <person name="Babiker R."/>
            <person name="Drula E."/>
            <person name="Ayuso-Fernandez I."/>
            <person name="Pacheco R."/>
            <person name="Padilla G."/>
            <person name="Ferreira P."/>
            <person name="Barriuso J."/>
            <person name="Kellner H."/>
            <person name="Castanera R."/>
            <person name="Alfaro M."/>
            <person name="Ramirez L."/>
            <person name="Pisabarro A.G."/>
            <person name="Kuo A."/>
            <person name="Tritt A."/>
            <person name="Lipzen A."/>
            <person name="He G."/>
            <person name="Yan M."/>
            <person name="Ng V."/>
            <person name="Cullen D."/>
            <person name="Martin F."/>
            <person name="Rosso M.-N."/>
            <person name="Henrissat B."/>
            <person name="Hibbett D."/>
            <person name="Martinez A.T."/>
            <person name="Grigoriev I.V."/>
        </authorList>
    </citation>
    <scope>NUCLEOTIDE SEQUENCE</scope>
    <source>
        <strain evidence="1">CBS 247.69</strain>
    </source>
</reference>
<dbReference type="EMBL" id="MU150359">
    <property type="protein sequence ID" value="KAF9457773.1"/>
    <property type="molecule type" value="Genomic_DNA"/>
</dbReference>
<dbReference type="SUPFAM" id="SSF52047">
    <property type="entry name" value="RNI-like"/>
    <property type="match status" value="1"/>
</dbReference>
<dbReference type="Gene3D" id="3.80.10.10">
    <property type="entry name" value="Ribonuclease Inhibitor"/>
    <property type="match status" value="1"/>
</dbReference>
<gene>
    <name evidence="1" type="ORF">BDZ94DRAFT_1326013</name>
</gene>
<dbReference type="Gene3D" id="1.20.1280.50">
    <property type="match status" value="1"/>
</dbReference>
<proteinExistence type="predicted"/>
<protein>
    <recommendedName>
        <fullName evidence="3">F-box domain-containing protein</fullName>
    </recommendedName>
</protein>
<dbReference type="InterPro" id="IPR032675">
    <property type="entry name" value="LRR_dom_sf"/>
</dbReference>
<keyword evidence="2" id="KW-1185">Reference proteome</keyword>
<evidence type="ECO:0000313" key="1">
    <source>
        <dbReference type="EMBL" id="KAF9457773.1"/>
    </source>
</evidence>
<name>A0A9P5XUF3_9AGAR</name>
<accession>A0A9P5XUF3</accession>
<dbReference type="Proteomes" id="UP000807353">
    <property type="component" value="Unassembled WGS sequence"/>
</dbReference>
<organism evidence="1 2">
    <name type="scientific">Collybia nuda</name>
    <dbReference type="NCBI Taxonomy" id="64659"/>
    <lineage>
        <taxon>Eukaryota</taxon>
        <taxon>Fungi</taxon>
        <taxon>Dikarya</taxon>
        <taxon>Basidiomycota</taxon>
        <taxon>Agaricomycotina</taxon>
        <taxon>Agaricomycetes</taxon>
        <taxon>Agaricomycetidae</taxon>
        <taxon>Agaricales</taxon>
        <taxon>Tricholomatineae</taxon>
        <taxon>Clitocybaceae</taxon>
        <taxon>Collybia</taxon>
    </lineage>
</organism>